<sequence>MPCVACTYMPNASWRRRGGKAQGEGYLPSGAKRRTSEAKVCTSAARKTVGKPLAPRQGSALSEAWFPYSRAYARLMSGTALRAGHRPAEMGGGSRTRLEQGGALLPTMKGLCFAALSWTQRYGPMYANSLPHASQGRGYFGIVMRMPGLPPTSSVRGRVCEDVAFCNLVLVAESGADGQTARKANGKST</sequence>
<organism evidence="1 2">
    <name type="scientific">Granulicella arctica</name>
    <dbReference type="NCBI Taxonomy" id="940613"/>
    <lineage>
        <taxon>Bacteria</taxon>
        <taxon>Pseudomonadati</taxon>
        <taxon>Acidobacteriota</taxon>
        <taxon>Terriglobia</taxon>
        <taxon>Terriglobales</taxon>
        <taxon>Acidobacteriaceae</taxon>
        <taxon>Granulicella</taxon>
    </lineage>
</organism>
<evidence type="ECO:0000313" key="1">
    <source>
        <dbReference type="EMBL" id="NYF77963.1"/>
    </source>
</evidence>
<accession>A0A7Y9PDK4</accession>
<evidence type="ECO:0000313" key="2">
    <source>
        <dbReference type="Proteomes" id="UP000589520"/>
    </source>
</evidence>
<dbReference type="EMBL" id="JACCCW010000001">
    <property type="protein sequence ID" value="NYF77963.1"/>
    <property type="molecule type" value="Genomic_DNA"/>
</dbReference>
<name>A0A7Y9PDK4_9BACT</name>
<proteinExistence type="predicted"/>
<reference evidence="1 2" key="1">
    <citation type="submission" date="2020-07" db="EMBL/GenBank/DDBJ databases">
        <title>Genomic Encyclopedia of Type Strains, Phase IV (KMG-V): Genome sequencing to study the core and pangenomes of soil and plant-associated prokaryotes.</title>
        <authorList>
            <person name="Whitman W."/>
        </authorList>
    </citation>
    <scope>NUCLEOTIDE SEQUENCE [LARGE SCALE GENOMIC DNA]</scope>
    <source>
        <strain evidence="1 2">X4EP2</strain>
    </source>
</reference>
<protein>
    <submittedName>
        <fullName evidence="1">Uncharacterized protein</fullName>
    </submittedName>
</protein>
<comment type="caution">
    <text evidence="1">The sequence shown here is derived from an EMBL/GenBank/DDBJ whole genome shotgun (WGS) entry which is preliminary data.</text>
</comment>
<keyword evidence="2" id="KW-1185">Reference proteome</keyword>
<dbReference type="AlphaFoldDB" id="A0A7Y9PDK4"/>
<dbReference type="Proteomes" id="UP000589520">
    <property type="component" value="Unassembled WGS sequence"/>
</dbReference>
<gene>
    <name evidence="1" type="ORF">HDF17_000250</name>
</gene>